<reference evidence="3" key="1">
    <citation type="submission" date="2008-07" db="EMBL/GenBank/DDBJ databases">
        <title>Annotation of Ajellomyces capsulatus strain H88.</title>
        <authorList>
            <person name="Champion M."/>
            <person name="Cuomo C."/>
            <person name="Ma L.-J."/>
            <person name="Henn M.R."/>
            <person name="Sil A."/>
            <person name="Goldman B."/>
            <person name="Young S.K."/>
            <person name="Kodira C.D."/>
            <person name="Zeng Q."/>
            <person name="Koehrsen M."/>
            <person name="Alvarado L."/>
            <person name="Berlin A."/>
            <person name="Borenstein D."/>
            <person name="Chen Z."/>
            <person name="Engels R."/>
            <person name="Freedman E."/>
            <person name="Gellesch M."/>
            <person name="Goldberg J."/>
            <person name="Griggs A."/>
            <person name="Gujja S."/>
            <person name="Heiman D."/>
            <person name="Hepburn T."/>
            <person name="Howarth C."/>
            <person name="Jen D."/>
            <person name="Larson L."/>
            <person name="Lewis B."/>
            <person name="Mehta T."/>
            <person name="Park D."/>
            <person name="Pearson M."/>
            <person name="Roberts A."/>
            <person name="Saif S."/>
            <person name="Shea T."/>
            <person name="Shenoy N."/>
            <person name="Sisk P."/>
            <person name="Stolte C."/>
            <person name="Sykes S."/>
            <person name="Walk T."/>
            <person name="White J."/>
            <person name="Yandava C."/>
            <person name="Klein B."/>
            <person name="McEwen J.G."/>
            <person name="Puccia R."/>
            <person name="Goldman G.H."/>
            <person name="Felipe M.S."/>
            <person name="Nino-Vega G."/>
            <person name="San-Blas G."/>
            <person name="Taylor J."/>
            <person name="Mendoza L."/>
            <person name="Galagan J."/>
            <person name="Nusbaum C."/>
            <person name="Birren B."/>
        </authorList>
    </citation>
    <scope>NUCLEOTIDE SEQUENCE [LARGE SCALE GENOMIC DNA]</scope>
    <source>
        <strain evidence="3">H88</strain>
    </source>
</reference>
<dbReference type="EMBL" id="DS990642">
    <property type="protein sequence ID" value="EGC49194.1"/>
    <property type="molecule type" value="Genomic_DNA"/>
</dbReference>
<protein>
    <submittedName>
        <fullName evidence="2">Predicted protein</fullName>
    </submittedName>
</protein>
<dbReference type="AlphaFoldDB" id="F0UTG7"/>
<evidence type="ECO:0000256" key="1">
    <source>
        <dbReference type="SAM" id="MobiDB-lite"/>
    </source>
</evidence>
<evidence type="ECO:0000313" key="3">
    <source>
        <dbReference type="Proteomes" id="UP000008142"/>
    </source>
</evidence>
<accession>F0UTG7</accession>
<sequence length="153" mass="16282">MLLLYHPSSREDSILLLCIGQVIVIFLAKQLTLEACLRIHHAIRAGKCRAFVGSRLAQCSKASTFPSPLLGAVQVPGLWDRPHHPPRPTPSLGQARRCAEPGCGAGSMLAPKAFSPLAERTVSGRRATGPAAVPPSTDPWMSKSVEGAGFFGF</sequence>
<dbReference type="Proteomes" id="UP000008142">
    <property type="component" value="Unassembled WGS sequence"/>
</dbReference>
<dbReference type="HOGENOM" id="CLU_1712743_0_0_1"/>
<gene>
    <name evidence="2" type="ORF">HCEG_08409</name>
</gene>
<feature type="region of interest" description="Disordered" evidence="1">
    <location>
        <begin position="120"/>
        <end position="139"/>
    </location>
</feature>
<organism evidence="3">
    <name type="scientific">Ajellomyces capsulatus (strain H88)</name>
    <name type="common">Darling's disease fungus</name>
    <name type="synonym">Histoplasma capsulatum</name>
    <dbReference type="NCBI Taxonomy" id="544711"/>
    <lineage>
        <taxon>Eukaryota</taxon>
        <taxon>Fungi</taxon>
        <taxon>Dikarya</taxon>
        <taxon>Ascomycota</taxon>
        <taxon>Pezizomycotina</taxon>
        <taxon>Eurotiomycetes</taxon>
        <taxon>Eurotiomycetidae</taxon>
        <taxon>Onygenales</taxon>
        <taxon>Ajellomycetaceae</taxon>
        <taxon>Histoplasma</taxon>
    </lineage>
</organism>
<evidence type="ECO:0000313" key="2">
    <source>
        <dbReference type="EMBL" id="EGC49194.1"/>
    </source>
</evidence>
<name>F0UTG7_AJEC8</name>
<proteinExistence type="predicted"/>